<reference evidence="8" key="2">
    <citation type="submission" date="2023-06" db="EMBL/GenBank/DDBJ databases">
        <authorList>
            <consortium name="Lawrence Berkeley National Laboratory"/>
            <person name="Haridas S."/>
            <person name="Hensen N."/>
            <person name="Bonometti L."/>
            <person name="Westerberg I."/>
            <person name="Brannstrom I.O."/>
            <person name="Guillou S."/>
            <person name="Cros-Aarteil S."/>
            <person name="Calhoun S."/>
            <person name="Kuo A."/>
            <person name="Mondo S."/>
            <person name="Pangilinan J."/>
            <person name="Riley R."/>
            <person name="Labutti K."/>
            <person name="Andreopoulos B."/>
            <person name="Lipzen A."/>
            <person name="Chen C."/>
            <person name="Yanf M."/>
            <person name="Daum C."/>
            <person name="Ng V."/>
            <person name="Clum A."/>
            <person name="Steindorff A."/>
            <person name="Ohm R."/>
            <person name="Martin F."/>
            <person name="Silar P."/>
            <person name="Natvig D."/>
            <person name="Lalanne C."/>
            <person name="Gautier V."/>
            <person name="Ament-Velasquez S.L."/>
            <person name="Kruys A."/>
            <person name="Hutchinson M.I."/>
            <person name="Powell A.J."/>
            <person name="Barry K."/>
            <person name="Miller A.N."/>
            <person name="Grigoriev I.V."/>
            <person name="Debuchy R."/>
            <person name="Gladieux P."/>
            <person name="Thoren M.H."/>
            <person name="Johannesson H."/>
        </authorList>
    </citation>
    <scope>NUCLEOTIDE SEQUENCE</scope>
    <source>
        <strain evidence="8">CBS 560.94</strain>
    </source>
</reference>
<comment type="similarity">
    <text evidence="3">Belongs to the nitroreductase family.</text>
</comment>
<feature type="domain" description="Nitroreductase" evidence="7">
    <location>
        <begin position="74"/>
        <end position="243"/>
    </location>
</feature>
<evidence type="ECO:0000256" key="6">
    <source>
        <dbReference type="ARBA" id="ARBA00023242"/>
    </source>
</evidence>
<dbReference type="EMBL" id="JAUEPP010000002">
    <property type="protein sequence ID" value="KAK3350873.1"/>
    <property type="molecule type" value="Genomic_DNA"/>
</dbReference>
<dbReference type="Proteomes" id="UP001278500">
    <property type="component" value="Unassembled WGS sequence"/>
</dbReference>
<dbReference type="GO" id="GO:0005737">
    <property type="term" value="C:cytoplasm"/>
    <property type="evidence" value="ECO:0007669"/>
    <property type="project" value="UniProtKB-SubCell"/>
</dbReference>
<dbReference type="RefSeq" id="XP_062684168.1">
    <property type="nucleotide sequence ID" value="XM_062820444.1"/>
</dbReference>
<sequence length="267" mass="29285">MRGHLAPSRLRATISAGLIRSTTPTIFRTATIATHRPSTKTTINPYVTFTSNIHTTTSKMSSTQISANAVLDLIKNRRTYYPLSKDLGSLTVERINEIVKEALQHVPSSFNSQSNRVVVLFGAEHDKLWDITSATLKAIVPEDAWASTEGRMAMFKGAAGTILFFEDETVVKGMQEKFALYADRFPGWATQSDAMLQHTLWVALEAEGLGANLQHYSPLIDAKVAETWSVPESWKLNAQLVFGGKTGDAGEKAFGAVEEKFKTFGSA</sequence>
<gene>
    <name evidence="8" type="ORF">B0H65DRAFT_101421</name>
</gene>
<dbReference type="GO" id="GO:0034599">
    <property type="term" value="P:cellular response to oxidative stress"/>
    <property type="evidence" value="ECO:0007669"/>
    <property type="project" value="InterPro"/>
</dbReference>
<dbReference type="SUPFAM" id="SSF55469">
    <property type="entry name" value="FMN-dependent nitroreductase-like"/>
    <property type="match status" value="1"/>
</dbReference>
<evidence type="ECO:0000256" key="3">
    <source>
        <dbReference type="ARBA" id="ARBA00007118"/>
    </source>
</evidence>
<protein>
    <submittedName>
        <fullName evidence="8">Nitroreductase-like protein</fullName>
    </submittedName>
</protein>
<keyword evidence="9" id="KW-1185">Reference proteome</keyword>
<keyword evidence="4" id="KW-0963">Cytoplasm</keyword>
<organism evidence="8 9">
    <name type="scientific">Neurospora tetraspora</name>
    <dbReference type="NCBI Taxonomy" id="94610"/>
    <lineage>
        <taxon>Eukaryota</taxon>
        <taxon>Fungi</taxon>
        <taxon>Dikarya</taxon>
        <taxon>Ascomycota</taxon>
        <taxon>Pezizomycotina</taxon>
        <taxon>Sordariomycetes</taxon>
        <taxon>Sordariomycetidae</taxon>
        <taxon>Sordariales</taxon>
        <taxon>Sordariaceae</taxon>
        <taxon>Neurospora</taxon>
    </lineage>
</organism>
<dbReference type="AlphaFoldDB" id="A0AAE0MTT4"/>
<keyword evidence="6" id="KW-0539">Nucleus</keyword>
<dbReference type="GeneID" id="87857598"/>
<dbReference type="Gene3D" id="3.40.109.10">
    <property type="entry name" value="NADH Oxidase"/>
    <property type="match status" value="1"/>
</dbReference>
<reference evidence="8" key="1">
    <citation type="journal article" date="2023" name="Mol. Phylogenet. Evol.">
        <title>Genome-scale phylogeny and comparative genomics of the fungal order Sordariales.</title>
        <authorList>
            <person name="Hensen N."/>
            <person name="Bonometti L."/>
            <person name="Westerberg I."/>
            <person name="Brannstrom I.O."/>
            <person name="Guillou S."/>
            <person name="Cros-Aarteil S."/>
            <person name="Calhoun S."/>
            <person name="Haridas S."/>
            <person name="Kuo A."/>
            <person name="Mondo S."/>
            <person name="Pangilinan J."/>
            <person name="Riley R."/>
            <person name="LaButti K."/>
            <person name="Andreopoulos B."/>
            <person name="Lipzen A."/>
            <person name="Chen C."/>
            <person name="Yan M."/>
            <person name="Daum C."/>
            <person name="Ng V."/>
            <person name="Clum A."/>
            <person name="Steindorff A."/>
            <person name="Ohm R.A."/>
            <person name="Martin F."/>
            <person name="Silar P."/>
            <person name="Natvig D.O."/>
            <person name="Lalanne C."/>
            <person name="Gautier V."/>
            <person name="Ament-Velasquez S.L."/>
            <person name="Kruys A."/>
            <person name="Hutchinson M.I."/>
            <person name="Powell A.J."/>
            <person name="Barry K."/>
            <person name="Miller A.N."/>
            <person name="Grigoriev I.V."/>
            <person name="Debuchy R."/>
            <person name="Gladieux P."/>
            <person name="Hiltunen Thoren M."/>
            <person name="Johannesson H."/>
        </authorList>
    </citation>
    <scope>NUCLEOTIDE SEQUENCE</scope>
    <source>
        <strain evidence="8">CBS 560.94</strain>
    </source>
</reference>
<evidence type="ECO:0000256" key="4">
    <source>
        <dbReference type="ARBA" id="ARBA00022490"/>
    </source>
</evidence>
<dbReference type="InterPro" id="IPR029479">
    <property type="entry name" value="Nitroreductase"/>
</dbReference>
<evidence type="ECO:0000313" key="8">
    <source>
        <dbReference type="EMBL" id="KAK3350873.1"/>
    </source>
</evidence>
<dbReference type="FunFam" id="3.40.109.10:FF:000001">
    <property type="entry name" value="Nitroreductase family"/>
    <property type="match status" value="1"/>
</dbReference>
<dbReference type="CDD" id="cd02140">
    <property type="entry name" value="Frm2-like"/>
    <property type="match status" value="1"/>
</dbReference>
<keyword evidence="5" id="KW-0560">Oxidoreductase</keyword>
<dbReference type="PANTHER" id="PTHR43035:SF1">
    <property type="entry name" value="FATTY ACID REPRESSION MUTANT PROTEIN 2-RELATED"/>
    <property type="match status" value="1"/>
</dbReference>
<dbReference type="GO" id="GO:0005634">
    <property type="term" value="C:nucleus"/>
    <property type="evidence" value="ECO:0007669"/>
    <property type="project" value="UniProtKB-SubCell"/>
</dbReference>
<evidence type="ECO:0000259" key="7">
    <source>
        <dbReference type="Pfam" id="PF00881"/>
    </source>
</evidence>
<dbReference type="InterPro" id="IPR000415">
    <property type="entry name" value="Nitroreductase-like"/>
</dbReference>
<evidence type="ECO:0000256" key="1">
    <source>
        <dbReference type="ARBA" id="ARBA00004123"/>
    </source>
</evidence>
<accession>A0AAE0MTT4</accession>
<dbReference type="InterPro" id="IPR033877">
    <property type="entry name" value="Frm2/Hbn1"/>
</dbReference>
<proteinExistence type="inferred from homology"/>
<comment type="caution">
    <text evidence="8">The sequence shown here is derived from an EMBL/GenBank/DDBJ whole genome shotgun (WGS) entry which is preliminary data.</text>
</comment>
<name>A0AAE0MTT4_9PEZI</name>
<comment type="subcellular location">
    <subcellularLocation>
        <location evidence="2">Cytoplasm</location>
    </subcellularLocation>
    <subcellularLocation>
        <location evidence="1">Nucleus</location>
    </subcellularLocation>
</comment>
<evidence type="ECO:0000256" key="2">
    <source>
        <dbReference type="ARBA" id="ARBA00004496"/>
    </source>
</evidence>
<evidence type="ECO:0000256" key="5">
    <source>
        <dbReference type="ARBA" id="ARBA00023002"/>
    </source>
</evidence>
<dbReference type="Pfam" id="PF00881">
    <property type="entry name" value="Nitroreductase"/>
    <property type="match status" value="1"/>
</dbReference>
<dbReference type="GO" id="GO:0016491">
    <property type="term" value="F:oxidoreductase activity"/>
    <property type="evidence" value="ECO:0007669"/>
    <property type="project" value="UniProtKB-KW"/>
</dbReference>
<evidence type="ECO:0000313" key="9">
    <source>
        <dbReference type="Proteomes" id="UP001278500"/>
    </source>
</evidence>
<dbReference type="PANTHER" id="PTHR43035">
    <property type="entry name" value="FATTY ACID REPRESSION MUTANT PROTEIN 2-RELATED"/>
    <property type="match status" value="1"/>
</dbReference>